<feature type="compositionally biased region" description="Basic and acidic residues" evidence="1">
    <location>
        <begin position="702"/>
        <end position="711"/>
    </location>
</feature>
<feature type="compositionally biased region" description="Basic and acidic residues" evidence="1">
    <location>
        <begin position="728"/>
        <end position="742"/>
    </location>
</feature>
<dbReference type="EMBL" id="CM029044">
    <property type="protein sequence ID" value="KAG2606213.1"/>
    <property type="molecule type" value="Genomic_DNA"/>
</dbReference>
<evidence type="ECO:0000256" key="1">
    <source>
        <dbReference type="SAM" id="MobiDB-lite"/>
    </source>
</evidence>
<comment type="caution">
    <text evidence="2">The sequence shown here is derived from an EMBL/GenBank/DDBJ whole genome shotgun (WGS) entry which is preliminary data.</text>
</comment>
<feature type="compositionally biased region" description="Basic and acidic residues" evidence="1">
    <location>
        <begin position="638"/>
        <end position="650"/>
    </location>
</feature>
<name>A0A8T0TAC2_PANVG</name>
<feature type="non-terminal residue" evidence="2">
    <location>
        <position position="1"/>
    </location>
</feature>
<feature type="region of interest" description="Disordered" evidence="1">
    <location>
        <begin position="84"/>
        <end position="109"/>
    </location>
</feature>
<feature type="compositionally biased region" description="Polar residues" evidence="1">
    <location>
        <begin position="814"/>
        <end position="823"/>
    </location>
</feature>
<sequence>WRPSPPRRSSGLPASPTRSPPAPPHPHQGGAPVLRIRCWRRFAASRCEVSLIPARFPRSLPRRRNTLRDKASLLWQPPVVPHQVRHPYGEPPKLESLDSQEPKSGCLDAFPSSDLKVKWEISGGLGSSRSGNVESESELDGEKDATGVTEEDCRIAAVPVFSVYEGPDGNAVHIEVDEDETIVRSEAAVGEGGVDSEYMSSRARVMAMDLEHGEHVAPKNSSMVQFVAADGVESPVLNGEVSVSQRNVTPLQSVTWSGLATLCGVCLVFAVSNLIQTNSKAHLLRRLLYMRMPGMEWEGINKEKMAMLKNAHRFPFSLPRRPHLDRKELMNNIKRAKELREWFIFRNSFSCKTAADGDDASIAEIRRTVTEGQTPEGILEQCSIEKNIDVIFPPLFTSEEEVFSINGSQSDFDDVSDYSIPGFSLSSDKIEETVERAVDMKNGAAVMNYLVKDEDNIGEIELPEPAYDNDRTTGANDGTSDINTAEKEAQMGSADSHNLDPNRINRTSCELESEEFAEICANNMDSIQGTKSSLRCITDHQIIYTKDSAHEYSINVVSKSADCFDSSSSELRNNKTPMDISVCDVNAIQEVGVPRISAKDTLTAHCNEFANNMSIIGHKACKTPIVTDIVTATSPHGSSKEPTDLKRDNMRLVQEPNPSICTRNDKQPSHNTRIQILDSACRSSLYAPEEETAQHKISKCSTSEKKQEKRTSSSKKSRAHLLKNKGKLQKEVCSNKEAKTKQSEQGIPGTKTVNDPSNGVQKTKKLAKKRLKKLQSNMGRVATEDDVQSSMDVQKNNSLNITKPRRTANVKNAFRNQEAQTSDEYLKTAHEVGSPYNSPTDK</sequence>
<dbReference type="Proteomes" id="UP000823388">
    <property type="component" value="Chromosome 4N"/>
</dbReference>
<keyword evidence="3" id="KW-1185">Reference proteome</keyword>
<dbReference type="PANTHER" id="PTHR34962:SF1">
    <property type="entry name" value="EMBRYO DEFECTIVE 1703-RELATED"/>
    <property type="match status" value="1"/>
</dbReference>
<feature type="compositionally biased region" description="Polar residues" evidence="1">
    <location>
        <begin position="788"/>
        <end position="801"/>
    </location>
</feature>
<feature type="compositionally biased region" description="Basic residues" evidence="1">
    <location>
        <begin position="712"/>
        <end position="727"/>
    </location>
</feature>
<evidence type="ECO:0000313" key="2">
    <source>
        <dbReference type="EMBL" id="KAG2606213.1"/>
    </source>
</evidence>
<feature type="region of interest" description="Disordered" evidence="1">
    <location>
        <begin position="125"/>
        <end position="147"/>
    </location>
</feature>
<feature type="compositionally biased region" description="Polar residues" evidence="1">
    <location>
        <begin position="472"/>
        <end position="481"/>
    </location>
</feature>
<feature type="compositionally biased region" description="Polar residues" evidence="1">
    <location>
        <begin position="751"/>
        <end position="761"/>
    </location>
</feature>
<feature type="region of interest" description="Disordered" evidence="1">
    <location>
        <begin position="462"/>
        <end position="481"/>
    </location>
</feature>
<protein>
    <submittedName>
        <fullName evidence="2">Uncharacterized protein</fullName>
    </submittedName>
</protein>
<gene>
    <name evidence="2" type="ORF">PVAP13_4NG206111</name>
</gene>
<feature type="region of interest" description="Disordered" evidence="1">
    <location>
        <begin position="632"/>
        <end position="671"/>
    </location>
</feature>
<organism evidence="2 3">
    <name type="scientific">Panicum virgatum</name>
    <name type="common">Blackwell switchgrass</name>
    <dbReference type="NCBI Taxonomy" id="38727"/>
    <lineage>
        <taxon>Eukaryota</taxon>
        <taxon>Viridiplantae</taxon>
        <taxon>Streptophyta</taxon>
        <taxon>Embryophyta</taxon>
        <taxon>Tracheophyta</taxon>
        <taxon>Spermatophyta</taxon>
        <taxon>Magnoliopsida</taxon>
        <taxon>Liliopsida</taxon>
        <taxon>Poales</taxon>
        <taxon>Poaceae</taxon>
        <taxon>PACMAD clade</taxon>
        <taxon>Panicoideae</taxon>
        <taxon>Panicodae</taxon>
        <taxon>Paniceae</taxon>
        <taxon>Panicinae</taxon>
        <taxon>Panicum</taxon>
        <taxon>Panicum sect. Hiantes</taxon>
    </lineage>
</organism>
<proteinExistence type="predicted"/>
<feature type="region of interest" description="Disordered" evidence="1">
    <location>
        <begin position="779"/>
        <end position="842"/>
    </location>
</feature>
<dbReference type="PANTHER" id="PTHR34962">
    <property type="entry name" value="EMBRYO DEFECTIVE 1703-RELATED"/>
    <property type="match status" value="1"/>
</dbReference>
<feature type="compositionally biased region" description="Low complexity" evidence="1">
    <location>
        <begin position="7"/>
        <end position="17"/>
    </location>
</feature>
<reference evidence="2" key="1">
    <citation type="submission" date="2020-05" db="EMBL/GenBank/DDBJ databases">
        <title>WGS assembly of Panicum virgatum.</title>
        <authorList>
            <person name="Lovell J.T."/>
            <person name="Jenkins J."/>
            <person name="Shu S."/>
            <person name="Juenger T.E."/>
            <person name="Schmutz J."/>
        </authorList>
    </citation>
    <scope>NUCLEOTIDE SEQUENCE</scope>
    <source>
        <strain evidence="2">AP13</strain>
    </source>
</reference>
<feature type="region of interest" description="Disordered" evidence="1">
    <location>
        <begin position="1"/>
        <end position="30"/>
    </location>
</feature>
<accession>A0A8T0TAC2</accession>
<dbReference type="AlphaFoldDB" id="A0A8T0TAC2"/>
<feature type="region of interest" description="Disordered" evidence="1">
    <location>
        <begin position="692"/>
        <end position="763"/>
    </location>
</feature>
<evidence type="ECO:0000313" key="3">
    <source>
        <dbReference type="Proteomes" id="UP000823388"/>
    </source>
</evidence>